<organism evidence="1 2">
    <name type="scientific">Brassica cretica</name>
    <name type="common">Mustard</name>
    <dbReference type="NCBI Taxonomy" id="69181"/>
    <lineage>
        <taxon>Eukaryota</taxon>
        <taxon>Viridiplantae</taxon>
        <taxon>Streptophyta</taxon>
        <taxon>Embryophyta</taxon>
        <taxon>Tracheophyta</taxon>
        <taxon>Spermatophyta</taxon>
        <taxon>Magnoliopsida</taxon>
        <taxon>eudicotyledons</taxon>
        <taxon>Gunneridae</taxon>
        <taxon>Pentapetalae</taxon>
        <taxon>rosids</taxon>
        <taxon>malvids</taxon>
        <taxon>Brassicales</taxon>
        <taxon>Brassicaceae</taxon>
        <taxon>Brassiceae</taxon>
        <taxon>Brassica</taxon>
    </lineage>
</organism>
<sequence>MDTRGTVRMGCRVRMHVCLGFFTTQAKFGSTIVLRMSRWSGKTSSGTVSLVVWLWFQPKLHSGQRPDLHAELVPCTDPWTGAHHYCFAVVSVLPSVVSVSPLYRRQLLFVPLRRPRSVVVCAHASSSIRCRMRLCIVLDPSSSLYLIISCLRSDQDWIVAIFTF</sequence>
<accession>A0A8S9SQ39</accession>
<reference evidence="1" key="1">
    <citation type="submission" date="2019-12" db="EMBL/GenBank/DDBJ databases">
        <title>Genome sequencing and annotation of Brassica cretica.</title>
        <authorList>
            <person name="Studholme D.J."/>
            <person name="Sarris P."/>
        </authorList>
    </citation>
    <scope>NUCLEOTIDE SEQUENCE</scope>
    <source>
        <strain evidence="1">PFS-109/04</strain>
        <tissue evidence="1">Leaf</tissue>
    </source>
</reference>
<dbReference type="AlphaFoldDB" id="A0A8S9SQ39"/>
<comment type="caution">
    <text evidence="1">The sequence shown here is derived from an EMBL/GenBank/DDBJ whole genome shotgun (WGS) entry which is preliminary data.</text>
</comment>
<evidence type="ECO:0000313" key="2">
    <source>
        <dbReference type="Proteomes" id="UP000712600"/>
    </source>
</evidence>
<proteinExistence type="predicted"/>
<evidence type="ECO:0000313" key="1">
    <source>
        <dbReference type="EMBL" id="KAF3603057.1"/>
    </source>
</evidence>
<dbReference type="EMBL" id="QGKX02000004">
    <property type="protein sequence ID" value="KAF3603057.1"/>
    <property type="molecule type" value="Genomic_DNA"/>
</dbReference>
<gene>
    <name evidence="1" type="ORF">F2Q69_00037411</name>
</gene>
<name>A0A8S9SQ39_BRACR</name>
<dbReference type="Proteomes" id="UP000712600">
    <property type="component" value="Unassembled WGS sequence"/>
</dbReference>
<protein>
    <submittedName>
        <fullName evidence="1">Uncharacterized protein</fullName>
    </submittedName>
</protein>